<organism evidence="1 2">
    <name type="scientific">Opisthorchis viverrini</name>
    <name type="common">Southeast Asian liver fluke</name>
    <dbReference type="NCBI Taxonomy" id="6198"/>
    <lineage>
        <taxon>Eukaryota</taxon>
        <taxon>Metazoa</taxon>
        <taxon>Spiralia</taxon>
        <taxon>Lophotrochozoa</taxon>
        <taxon>Platyhelminthes</taxon>
        <taxon>Trematoda</taxon>
        <taxon>Digenea</taxon>
        <taxon>Opisthorchiida</taxon>
        <taxon>Opisthorchiata</taxon>
        <taxon>Opisthorchiidae</taxon>
        <taxon>Opisthorchis</taxon>
    </lineage>
</organism>
<protein>
    <submittedName>
        <fullName evidence="1">Uncharacterized protein</fullName>
    </submittedName>
</protein>
<dbReference type="GeneID" id="20320523"/>
<keyword evidence="2" id="KW-1185">Reference proteome</keyword>
<dbReference type="Proteomes" id="UP000054324">
    <property type="component" value="Unassembled WGS sequence"/>
</dbReference>
<evidence type="ECO:0000313" key="1">
    <source>
        <dbReference type="EMBL" id="KER26426.1"/>
    </source>
</evidence>
<accession>A0A074ZGL5</accession>
<dbReference type="EMBL" id="KL596748">
    <property type="protein sequence ID" value="KER26426.1"/>
    <property type="molecule type" value="Genomic_DNA"/>
</dbReference>
<sequence>MTGFALLGANQKAPVAELLTRKHQLNSYRVLNREAKLSYASCLQKLNIHPLCERVLRNFYGYQWRCSGRENFQTHSAGRMLLSRVWLPDRRFMEFEGLSGFRVIWNNLQEFDLSDSGYHCIERIPHLVQGGKMAQWLVREFGDRKDCGSNPTSASLLPLSMLGQPGNVPSLVLPSFRPSWGVSGGRSSRVSEKPCVLLEPKLQEVSEIQSFANKSGYSGDSPGTKLICPEASNPNNRTARRLDGCVTCGLRAKRRHVLIGQNTSQSESSIFSLTLLAPPREILARPCGAFSVKLSRCLAAILTEEGTRAGISPGCSTLDEGSRDAEQMNVLYQTASFFSPYDIRDVVIHVLHGALIQQKTVEKVKGQLQPTNWSISREIHTHLQINLVFTRDQTEPLVYDVLQLNVLHTGRLMIQLARYSRYRKNKIGWEANLMLTYHHHPDVPTPPGSYSGSLDSK</sequence>
<proteinExistence type="predicted"/>
<dbReference type="AlphaFoldDB" id="A0A074ZGL5"/>
<evidence type="ECO:0000313" key="2">
    <source>
        <dbReference type="Proteomes" id="UP000054324"/>
    </source>
</evidence>
<dbReference type="RefSeq" id="XP_009169838.1">
    <property type="nucleotide sequence ID" value="XM_009171574.1"/>
</dbReference>
<gene>
    <name evidence="1" type="ORF">T265_06341</name>
</gene>
<dbReference type="KEGG" id="ovi:T265_06341"/>
<reference evidence="1 2" key="1">
    <citation type="submission" date="2013-11" db="EMBL/GenBank/DDBJ databases">
        <title>Opisthorchis viverrini - life in the bile duct.</title>
        <authorList>
            <person name="Young N.D."/>
            <person name="Nagarajan N."/>
            <person name="Lin S.J."/>
            <person name="Korhonen P.K."/>
            <person name="Jex A.R."/>
            <person name="Hall R.S."/>
            <person name="Safavi-Hemami H."/>
            <person name="Kaewkong W."/>
            <person name="Bertrand D."/>
            <person name="Gao S."/>
            <person name="Seet Q."/>
            <person name="Wongkham S."/>
            <person name="Teh B.T."/>
            <person name="Wongkham C."/>
            <person name="Intapan P.M."/>
            <person name="Maleewong W."/>
            <person name="Yang X."/>
            <person name="Hu M."/>
            <person name="Wang Z."/>
            <person name="Hofmann A."/>
            <person name="Sternberg P.W."/>
            <person name="Tan P."/>
            <person name="Wang J."/>
            <person name="Gasser R.B."/>
        </authorList>
    </citation>
    <scope>NUCLEOTIDE SEQUENCE [LARGE SCALE GENOMIC DNA]</scope>
</reference>
<name>A0A074ZGL5_OPIVI</name>
<dbReference type="CTD" id="20320523"/>